<feature type="region of interest" description="Disordered" evidence="1">
    <location>
        <begin position="660"/>
        <end position="689"/>
    </location>
</feature>
<dbReference type="InterPro" id="IPR008081">
    <property type="entry name" value="Cytoplasmic_FMR1-int"/>
</dbReference>
<dbReference type="GO" id="GO:0030833">
    <property type="term" value="P:regulation of actin filament polymerization"/>
    <property type="evidence" value="ECO:0007669"/>
    <property type="project" value="InterPro"/>
</dbReference>
<feature type="compositionally biased region" description="Low complexity" evidence="1">
    <location>
        <begin position="590"/>
        <end position="602"/>
    </location>
</feature>
<dbReference type="SMART" id="SM00289">
    <property type="entry name" value="WR1"/>
    <property type="match status" value="1"/>
</dbReference>
<dbReference type="WBParaSite" id="nRc.2.0.1.t07494-RA">
    <property type="protein sequence ID" value="nRc.2.0.1.t07494-RA"/>
    <property type="gene ID" value="nRc.2.0.1.g07494"/>
</dbReference>
<feature type="signal peptide" evidence="2">
    <location>
        <begin position="1"/>
        <end position="17"/>
    </location>
</feature>
<protein>
    <submittedName>
        <fullName evidence="4">Uncharacterized protein</fullName>
    </submittedName>
</protein>
<accession>A0A915I1B8</accession>
<proteinExistence type="predicted"/>
<reference evidence="4" key="1">
    <citation type="submission" date="2022-11" db="UniProtKB">
        <authorList>
            <consortium name="WormBaseParasite"/>
        </authorList>
    </citation>
    <scope>IDENTIFICATION</scope>
</reference>
<dbReference type="Proteomes" id="UP000887565">
    <property type="component" value="Unplaced"/>
</dbReference>
<dbReference type="GO" id="GO:0031267">
    <property type="term" value="F:small GTPase binding"/>
    <property type="evidence" value="ECO:0007669"/>
    <property type="project" value="InterPro"/>
</dbReference>
<keyword evidence="3" id="KW-1185">Reference proteome</keyword>
<dbReference type="OMA" id="YAQYMGA"/>
<evidence type="ECO:0000256" key="1">
    <source>
        <dbReference type="SAM" id="MobiDB-lite"/>
    </source>
</evidence>
<keyword evidence="2" id="KW-0732">Signal</keyword>
<dbReference type="Pfam" id="PF05994">
    <property type="entry name" value="FragX_IP"/>
    <property type="match status" value="2"/>
</dbReference>
<name>A0A915I1B8_ROMCU</name>
<dbReference type="AlphaFoldDB" id="A0A915I1B8"/>
<feature type="region of interest" description="Disordered" evidence="1">
    <location>
        <begin position="582"/>
        <end position="602"/>
    </location>
</feature>
<sequence>MMAAIVYLSIILYKASALLAQLYGSNLPTYSAPAAAGCTQQSGCGNGGCGLSNDCDCGGQQPPFAQGCTGPGCGNAPTFARCKCGISPAVDCNPQPSLCPGGKQALRDAQGSYVGCLPNSHRSNCGSGTSCWYNGLNYYCCPMTPEEPYQRAVQPIYGSAPSYGVAAPSYGSAPGYNSPPVASYGGSSYIGSRIPESPTVNFPSSGCGTTGSCGCTTSMCSQQSSNTYTTLPIYPQPLSMSTLCGPGGCGGYSSGCESGVCGSPAPYRKKRQSSYYGGQPSPTYGCSGGGCNLTPSISNCQGGSCGQNPSIQGCQGGICGGGGCASGACGISPPVVPSSGCTTGNCVGSSYGGPILAAASSGGYGGCQGGGCNLTPSISSCSGDNCGGPPQGGYGSSGCQGGSCGQTPSTTSGGYGQNTIPCTGGTCGQPPTIGSCTGGGCGSNSFLSPTTSSCAVCSETSCTPSPDCKPGYSSFCPGGILTATGCYVYSGSASQQSYPSATQTGGYTSPSAGSYGAQGTTSTAKISGHIKPPILYKQMPDCCSESSIQRTGCVFPCDTAPAYVDVSQGAYNTAPYGTQTAPGGYGGQSGQSSSGYGGQASSYGSGQSYASAPASYDGTNSNMPWTYNGVHGGSASVVAPAQYGGGQSYGGSGVQGYGGNGGGANIPGPMPFTPQATTLGGFSSPGATQQFTGAAQTTVGGSAPVSNVTPQATAAATSAAATAGTTPSIDFGTTNAPAAGVFAKKKKKGLIKILKKASRRLNDENIVKSDASLGDLMLDFVEELDGLIEVNRLCHRLLKEHLPGLSDFQDILCEANHSVSAPYGRITLHVFWELNYDFLPHYCYNASTNRFVKVRDPTLIQPVKRDKPPSATNHYFWGNTIGALRMFNELGNSLIFCLLTEQALSKEEMCDLLQASLFQGNIPKPSCRGTQEKTHLIEEFPKFQFIEGEKLELKVKRLEIKYSKFNVISVVEKCGNSKQIGIARECDLLTKERLCCGLSLFDVVLSRIRSMVANDAIWIGSAPKNGVMNITECTEFHRVWSLIQFVYCVPVGDSEHNVEQLYGEGLNWAGCVLISVLDQQKRFELLDFCYHILRIHRATGKDENLPGIGYKEVSKCE</sequence>
<dbReference type="InterPro" id="IPR006150">
    <property type="entry name" value="Cys_repeat_1"/>
</dbReference>
<evidence type="ECO:0000313" key="3">
    <source>
        <dbReference type="Proteomes" id="UP000887565"/>
    </source>
</evidence>
<evidence type="ECO:0000313" key="4">
    <source>
        <dbReference type="WBParaSite" id="nRc.2.0.1.t07494-RA"/>
    </source>
</evidence>
<evidence type="ECO:0000256" key="2">
    <source>
        <dbReference type="SAM" id="SignalP"/>
    </source>
</evidence>
<dbReference type="PANTHER" id="PTHR12195">
    <property type="entry name" value="CYTOPLASMIC FMR1-INTERACTING PROTEIN-RELATED"/>
    <property type="match status" value="1"/>
</dbReference>
<organism evidence="3 4">
    <name type="scientific">Romanomermis culicivorax</name>
    <name type="common">Nematode worm</name>
    <dbReference type="NCBI Taxonomy" id="13658"/>
    <lineage>
        <taxon>Eukaryota</taxon>
        <taxon>Metazoa</taxon>
        <taxon>Ecdysozoa</taxon>
        <taxon>Nematoda</taxon>
        <taxon>Enoplea</taxon>
        <taxon>Dorylaimia</taxon>
        <taxon>Mermithida</taxon>
        <taxon>Mermithoidea</taxon>
        <taxon>Mermithidae</taxon>
        <taxon>Romanomermis</taxon>
    </lineage>
</organism>
<feature type="chain" id="PRO_5038138152" evidence="2">
    <location>
        <begin position="18"/>
        <end position="1117"/>
    </location>
</feature>